<dbReference type="Proteomes" id="UP001146793">
    <property type="component" value="Unassembled WGS sequence"/>
</dbReference>
<proteinExistence type="predicted"/>
<dbReference type="AlphaFoldDB" id="A0AAV7YIL4"/>
<dbReference type="EMBL" id="JANTQA010000057">
    <property type="protein sequence ID" value="KAJ3429314.1"/>
    <property type="molecule type" value="Genomic_DNA"/>
</dbReference>
<name>A0AAV7YIL4_9EUKA</name>
<feature type="compositionally biased region" description="Polar residues" evidence="1">
    <location>
        <begin position="107"/>
        <end position="122"/>
    </location>
</feature>
<feature type="region of interest" description="Disordered" evidence="1">
    <location>
        <begin position="59"/>
        <end position="122"/>
    </location>
</feature>
<accession>A0AAV7YIL4</accession>
<organism evidence="2 3">
    <name type="scientific">Anaeramoeba flamelloides</name>
    <dbReference type="NCBI Taxonomy" id="1746091"/>
    <lineage>
        <taxon>Eukaryota</taxon>
        <taxon>Metamonada</taxon>
        <taxon>Anaeramoebidae</taxon>
        <taxon>Anaeramoeba</taxon>
    </lineage>
</organism>
<sequence length="136" mass="16125">MNPKSSTIEKLQLPQLKPSLIIFNNDNKQFQNSFQKEHKQDQQKQALLKKRKEICQDKEEKLKSQKDKRRKKEILKIQKQTPNQEIGRENIKTKTTVIHHKKESHLNRSSRNNSDHVNSTFSKNLTSEAEMVRFGF</sequence>
<comment type="caution">
    <text evidence="2">The sequence shown here is derived from an EMBL/GenBank/DDBJ whole genome shotgun (WGS) entry which is preliminary data.</text>
</comment>
<reference evidence="2" key="1">
    <citation type="submission" date="2022-08" db="EMBL/GenBank/DDBJ databases">
        <title>Novel sulphate-reducing endosymbionts in the free-living metamonad Anaeramoeba.</title>
        <authorList>
            <person name="Jerlstrom-Hultqvist J."/>
            <person name="Cepicka I."/>
            <person name="Gallot-Lavallee L."/>
            <person name="Salas-Leiva D."/>
            <person name="Curtis B.A."/>
            <person name="Zahonova K."/>
            <person name="Pipaliya S."/>
            <person name="Dacks J."/>
            <person name="Roger A.J."/>
        </authorList>
    </citation>
    <scope>NUCLEOTIDE SEQUENCE</scope>
    <source>
        <strain evidence="2">Busselton2</strain>
    </source>
</reference>
<evidence type="ECO:0000256" key="1">
    <source>
        <dbReference type="SAM" id="MobiDB-lite"/>
    </source>
</evidence>
<protein>
    <submittedName>
        <fullName evidence="2">Uncharacterized protein</fullName>
    </submittedName>
</protein>
<gene>
    <name evidence="2" type="ORF">M0812_24659</name>
</gene>
<evidence type="ECO:0000313" key="2">
    <source>
        <dbReference type="EMBL" id="KAJ3429314.1"/>
    </source>
</evidence>
<evidence type="ECO:0000313" key="3">
    <source>
        <dbReference type="Proteomes" id="UP001146793"/>
    </source>
</evidence>